<evidence type="ECO:0000256" key="3">
    <source>
        <dbReference type="RuleBase" id="RU003476"/>
    </source>
</evidence>
<dbReference type="PRINTS" id="PR00502">
    <property type="entry name" value="NUDIXFAMILY"/>
</dbReference>
<gene>
    <name evidence="5" type="ORF">ADN00_04335</name>
</gene>
<dbReference type="CDD" id="cd04672">
    <property type="entry name" value="NUDIX_CDP-Chase_like"/>
    <property type="match status" value="1"/>
</dbReference>
<dbReference type="Gene3D" id="3.90.79.10">
    <property type="entry name" value="Nucleoside Triphosphate Pyrophosphohydrolase"/>
    <property type="match status" value="1"/>
</dbReference>
<keyword evidence="2 3" id="KW-0378">Hydrolase</keyword>
<comment type="caution">
    <text evidence="5">The sequence shown here is derived from an EMBL/GenBank/DDBJ whole genome shotgun (WGS) entry which is preliminary data.</text>
</comment>
<dbReference type="Gene3D" id="6.10.250.1120">
    <property type="match status" value="1"/>
</dbReference>
<name>A0A0P6XFY7_9CHLR</name>
<dbReference type="PANTHER" id="PTHR43736:SF1">
    <property type="entry name" value="DIHYDRONEOPTERIN TRIPHOSPHATE DIPHOSPHATASE"/>
    <property type="match status" value="1"/>
</dbReference>
<proteinExistence type="inferred from homology"/>
<evidence type="ECO:0000313" key="5">
    <source>
        <dbReference type="EMBL" id="KPL79099.1"/>
    </source>
</evidence>
<sequence>MANPQWLDWAQRVDAIAQSGLAYTQNPFDIERYQHLQQIAAEMIANQAAEDPQAVLNLLAGEPGYATPKLDIRGVVIQDGKILLVKELSDGGWTLPGGFVDVNESPSTAVEREVCEESGYTVKARRLLALYDRNKHGHPPYLFHVYKIYILCDLTGGEPAVSIETGGAQFFAPHEIPPLSETRTTPEVIQRMFELASRPDGPADFD</sequence>
<dbReference type="RefSeq" id="WP_075061731.1">
    <property type="nucleotide sequence ID" value="NZ_LGCL01000015.1"/>
</dbReference>
<keyword evidence="6" id="KW-1185">Reference proteome</keyword>
<feature type="domain" description="Nudix hydrolase" evidence="4">
    <location>
        <begin position="67"/>
        <end position="195"/>
    </location>
</feature>
<dbReference type="InterPro" id="IPR020476">
    <property type="entry name" value="Nudix_hydrolase"/>
</dbReference>
<evidence type="ECO:0000256" key="2">
    <source>
        <dbReference type="ARBA" id="ARBA00022801"/>
    </source>
</evidence>
<dbReference type="OrthoDB" id="9804442at2"/>
<dbReference type="EMBL" id="LGCL01000015">
    <property type="protein sequence ID" value="KPL79099.1"/>
    <property type="molecule type" value="Genomic_DNA"/>
</dbReference>
<dbReference type="Pfam" id="PF00293">
    <property type="entry name" value="NUDIX"/>
    <property type="match status" value="1"/>
</dbReference>
<dbReference type="InterPro" id="IPR015797">
    <property type="entry name" value="NUDIX_hydrolase-like_dom_sf"/>
</dbReference>
<evidence type="ECO:0000259" key="4">
    <source>
        <dbReference type="PROSITE" id="PS51462"/>
    </source>
</evidence>
<evidence type="ECO:0000313" key="6">
    <source>
        <dbReference type="Proteomes" id="UP000050417"/>
    </source>
</evidence>
<comment type="similarity">
    <text evidence="1 3">Belongs to the Nudix hydrolase family.</text>
</comment>
<dbReference type="STRING" id="1134406.ADN00_04335"/>
<dbReference type="AlphaFoldDB" id="A0A0P6XFY7"/>
<dbReference type="InterPro" id="IPR020084">
    <property type="entry name" value="NUDIX_hydrolase_CS"/>
</dbReference>
<accession>A0A0P6XFY7</accession>
<organism evidence="5 6">
    <name type="scientific">Ornatilinea apprima</name>
    <dbReference type="NCBI Taxonomy" id="1134406"/>
    <lineage>
        <taxon>Bacteria</taxon>
        <taxon>Bacillati</taxon>
        <taxon>Chloroflexota</taxon>
        <taxon>Anaerolineae</taxon>
        <taxon>Anaerolineales</taxon>
        <taxon>Anaerolineaceae</taxon>
        <taxon>Ornatilinea</taxon>
    </lineage>
</organism>
<dbReference type="InterPro" id="IPR000086">
    <property type="entry name" value="NUDIX_hydrolase_dom"/>
</dbReference>
<evidence type="ECO:0000256" key="1">
    <source>
        <dbReference type="ARBA" id="ARBA00005582"/>
    </source>
</evidence>
<dbReference type="GO" id="GO:0016787">
    <property type="term" value="F:hydrolase activity"/>
    <property type="evidence" value="ECO:0007669"/>
    <property type="project" value="UniProtKB-KW"/>
</dbReference>
<dbReference type="PROSITE" id="PS51462">
    <property type="entry name" value="NUDIX"/>
    <property type="match status" value="1"/>
</dbReference>
<dbReference type="PANTHER" id="PTHR43736">
    <property type="entry name" value="ADP-RIBOSE PYROPHOSPHATASE"/>
    <property type="match status" value="1"/>
</dbReference>
<dbReference type="SUPFAM" id="SSF55811">
    <property type="entry name" value="Nudix"/>
    <property type="match status" value="1"/>
</dbReference>
<reference evidence="5 6" key="1">
    <citation type="submission" date="2015-07" db="EMBL/GenBank/DDBJ databases">
        <title>Genome sequence of Ornatilinea apprima DSM 23815.</title>
        <authorList>
            <person name="Hemp J."/>
            <person name="Ward L.M."/>
            <person name="Pace L.A."/>
            <person name="Fischer W.W."/>
        </authorList>
    </citation>
    <scope>NUCLEOTIDE SEQUENCE [LARGE SCALE GENOMIC DNA]</scope>
    <source>
        <strain evidence="5 6">P3M-1</strain>
    </source>
</reference>
<dbReference type="InterPro" id="IPR059176">
    <property type="entry name" value="UDP-X_N"/>
</dbReference>
<dbReference type="Pfam" id="PF12535">
    <property type="entry name" value="Nudix_N"/>
    <property type="match status" value="1"/>
</dbReference>
<dbReference type="PROSITE" id="PS00893">
    <property type="entry name" value="NUDIX_BOX"/>
    <property type="match status" value="1"/>
</dbReference>
<protein>
    <submittedName>
        <fullName evidence="5">ADP-ribose pyrophosphatase</fullName>
    </submittedName>
</protein>
<dbReference type="Proteomes" id="UP000050417">
    <property type="component" value="Unassembled WGS sequence"/>
</dbReference>